<evidence type="ECO:0008006" key="3">
    <source>
        <dbReference type="Google" id="ProtNLM"/>
    </source>
</evidence>
<reference evidence="1 2" key="1">
    <citation type="submission" date="2019-12" db="EMBL/GenBank/DDBJ databases">
        <title>Complete genome sequence of Algicella marina strain 9Alg 56(T) isolated from the red alga Tichocarpus crinitus.</title>
        <authorList>
            <person name="Kim S.-G."/>
            <person name="Nedashkovskaya O.I."/>
        </authorList>
    </citation>
    <scope>NUCLEOTIDE SEQUENCE [LARGE SCALE GENOMIC DNA]</scope>
    <source>
        <strain evidence="1 2">9Alg 56</strain>
    </source>
</reference>
<name>A0A6P1T1M4_9RHOB</name>
<proteinExistence type="predicted"/>
<accession>A0A6P1T1M4</accession>
<dbReference type="AlphaFoldDB" id="A0A6P1T1M4"/>
<protein>
    <recommendedName>
        <fullName evidence="3">HEPN domain-containing protein</fullName>
    </recommendedName>
</protein>
<gene>
    <name evidence="1" type="ORF">GO499_12235</name>
</gene>
<dbReference type="Proteomes" id="UP000464495">
    <property type="component" value="Chromosome"/>
</dbReference>
<evidence type="ECO:0000313" key="1">
    <source>
        <dbReference type="EMBL" id="QHQ35887.1"/>
    </source>
</evidence>
<dbReference type="KEGG" id="amaq:GO499_12235"/>
<dbReference type="RefSeq" id="WP_161862445.1">
    <property type="nucleotide sequence ID" value="NZ_CP046620.1"/>
</dbReference>
<keyword evidence="2" id="KW-1185">Reference proteome</keyword>
<evidence type="ECO:0000313" key="2">
    <source>
        <dbReference type="Proteomes" id="UP000464495"/>
    </source>
</evidence>
<organism evidence="1 2">
    <name type="scientific">Algicella marina</name>
    <dbReference type="NCBI Taxonomy" id="2683284"/>
    <lineage>
        <taxon>Bacteria</taxon>
        <taxon>Pseudomonadati</taxon>
        <taxon>Pseudomonadota</taxon>
        <taxon>Alphaproteobacteria</taxon>
        <taxon>Rhodobacterales</taxon>
        <taxon>Paracoccaceae</taxon>
        <taxon>Algicella</taxon>
    </lineage>
</organism>
<dbReference type="EMBL" id="CP046620">
    <property type="protein sequence ID" value="QHQ35887.1"/>
    <property type="molecule type" value="Genomic_DNA"/>
</dbReference>
<sequence length="162" mass="17718">MDKKGEGRSEHLSDKDHALGLARLADQYLLAAHGTLGHFRMRLGNESSHPLFHLLGQSVELRAKSLLVASGYADFSKLGHNLAELHKKCAALTGCEELVSLDKEALKSLAVFHAKHVGRYGAVDRKTGTPFEFELGGFDTYKPIANTYLSLACSKTGHEVSW</sequence>